<keyword evidence="9 10" id="KW-0234">DNA repair</keyword>
<evidence type="ECO:0000256" key="4">
    <source>
        <dbReference type="ARBA" id="ARBA00012030"/>
    </source>
</evidence>
<evidence type="ECO:0000313" key="14">
    <source>
        <dbReference type="EMBL" id="EFZ38254.1"/>
    </source>
</evidence>
<dbReference type="PANTHER" id="PTHR11264">
    <property type="entry name" value="URACIL-DNA GLYCOSYLASE"/>
    <property type="match status" value="1"/>
</dbReference>
<dbReference type="HOGENOM" id="CLU_032162_3_0_10"/>
<organism evidence="14 15">
    <name type="scientific">Hoylesella oralis ATCC 33269</name>
    <dbReference type="NCBI Taxonomy" id="873533"/>
    <lineage>
        <taxon>Bacteria</taxon>
        <taxon>Pseudomonadati</taxon>
        <taxon>Bacteroidota</taxon>
        <taxon>Bacteroidia</taxon>
        <taxon>Bacteroidales</taxon>
        <taxon>Prevotellaceae</taxon>
        <taxon>Hoylesella</taxon>
    </lineage>
</organism>
<dbReference type="NCBIfam" id="NF003592">
    <property type="entry name" value="PRK05254.1-5"/>
    <property type="match status" value="1"/>
</dbReference>
<proteinExistence type="inferred from homology"/>
<evidence type="ECO:0000256" key="3">
    <source>
        <dbReference type="ARBA" id="ARBA00008184"/>
    </source>
</evidence>
<feature type="active site" description="Proton acceptor" evidence="10 11">
    <location>
        <position position="98"/>
    </location>
</feature>
<dbReference type="STRING" id="28134.SAMN05444288_0251"/>
<evidence type="ECO:0000256" key="5">
    <source>
        <dbReference type="ARBA" id="ARBA00018429"/>
    </source>
</evidence>
<dbReference type="Gene3D" id="3.40.470.10">
    <property type="entry name" value="Uracil-DNA glycosylase-like domain"/>
    <property type="match status" value="1"/>
</dbReference>
<evidence type="ECO:0000256" key="9">
    <source>
        <dbReference type="ARBA" id="ARBA00023204"/>
    </source>
</evidence>
<evidence type="ECO:0000313" key="15">
    <source>
        <dbReference type="Proteomes" id="UP000005580"/>
    </source>
</evidence>
<dbReference type="EMBL" id="AEPE02000002">
    <property type="protein sequence ID" value="EFZ38254.1"/>
    <property type="molecule type" value="Genomic_DNA"/>
</dbReference>
<dbReference type="SUPFAM" id="SSF52141">
    <property type="entry name" value="Uracil-DNA glycosylase-like"/>
    <property type="match status" value="1"/>
</dbReference>
<evidence type="ECO:0000256" key="6">
    <source>
        <dbReference type="ARBA" id="ARBA00022490"/>
    </source>
</evidence>
<protein>
    <recommendedName>
        <fullName evidence="5 10">Uracil-DNA glycosylase</fullName>
        <shortName evidence="10">UDG</shortName>
        <ecNumber evidence="4 10">3.2.2.27</ecNumber>
    </recommendedName>
</protein>
<evidence type="ECO:0000256" key="11">
    <source>
        <dbReference type="PROSITE-ProRule" id="PRU10072"/>
    </source>
</evidence>
<keyword evidence="15" id="KW-1185">Reference proteome</keyword>
<dbReference type="SMART" id="SM00987">
    <property type="entry name" value="UreE_C"/>
    <property type="match status" value="1"/>
</dbReference>
<keyword evidence="8 10" id="KW-0378">Hydrolase</keyword>
<evidence type="ECO:0000256" key="10">
    <source>
        <dbReference type="HAMAP-Rule" id="MF_00148"/>
    </source>
</evidence>
<keyword evidence="7 10" id="KW-0227">DNA damage</keyword>
<dbReference type="InterPro" id="IPR002043">
    <property type="entry name" value="UDG_fam1"/>
</dbReference>
<comment type="subcellular location">
    <subcellularLocation>
        <location evidence="10">Cytoplasm</location>
    </subcellularLocation>
</comment>
<evidence type="ECO:0000256" key="8">
    <source>
        <dbReference type="ARBA" id="ARBA00022801"/>
    </source>
</evidence>
<dbReference type="NCBIfam" id="TIGR00628">
    <property type="entry name" value="ung"/>
    <property type="match status" value="1"/>
</dbReference>
<dbReference type="FunFam" id="3.40.470.10:FF:000001">
    <property type="entry name" value="Uracil-DNA glycosylase"/>
    <property type="match status" value="1"/>
</dbReference>
<dbReference type="Pfam" id="PF03167">
    <property type="entry name" value="UDG"/>
    <property type="match status" value="1"/>
</dbReference>
<accession>E7RNC3</accession>
<dbReference type="Proteomes" id="UP000005580">
    <property type="component" value="Unassembled WGS sequence"/>
</dbReference>
<evidence type="ECO:0000256" key="12">
    <source>
        <dbReference type="RuleBase" id="RU003780"/>
    </source>
</evidence>
<reference evidence="14" key="1">
    <citation type="submission" date="2011-01" db="EMBL/GenBank/DDBJ databases">
        <authorList>
            <person name="Muzny D."/>
            <person name="Qin X."/>
            <person name="Buhay C."/>
            <person name="Dugan-Rocha S."/>
            <person name="Ding Y."/>
            <person name="Chen G."/>
            <person name="Hawes A."/>
            <person name="Holder M."/>
            <person name="Jhangiani S."/>
            <person name="Johnson A."/>
            <person name="Khan Z."/>
            <person name="Li Z."/>
            <person name="Liu W."/>
            <person name="Liu X."/>
            <person name="Perez L."/>
            <person name="Shen H."/>
            <person name="Wang Q."/>
            <person name="Watt J."/>
            <person name="Xi L."/>
            <person name="Xin Y."/>
            <person name="Zhou J."/>
            <person name="Deng J."/>
            <person name="Jiang H."/>
            <person name="Liu Y."/>
            <person name="Qu J."/>
            <person name="Song X.-Z."/>
            <person name="Zhang L."/>
            <person name="Villasana D."/>
            <person name="Johnson A."/>
            <person name="Liu J."/>
            <person name="Liyanage D."/>
            <person name="Lorensuhewa L."/>
            <person name="Robinson T."/>
            <person name="Song A."/>
            <person name="Song B.-B."/>
            <person name="Dinh H."/>
            <person name="Thornton R."/>
            <person name="Coyle M."/>
            <person name="Francisco L."/>
            <person name="Jackson L."/>
            <person name="Javaid M."/>
            <person name="Korchina V."/>
            <person name="Kovar C."/>
            <person name="Mata R."/>
            <person name="Mathew T."/>
            <person name="Ngo R."/>
            <person name="Nguyen L."/>
            <person name="Nguyen N."/>
            <person name="Okwuonu G."/>
            <person name="Ongeri F."/>
            <person name="Pham C."/>
            <person name="Simmons D."/>
            <person name="Wilczek-Boney K."/>
            <person name="Hale W."/>
            <person name="Jakkamsetti A."/>
            <person name="Pham P."/>
            <person name="Ruth R."/>
            <person name="San Lucas F."/>
            <person name="Warren J."/>
            <person name="Zhang J."/>
            <person name="Zhao Z."/>
            <person name="Zhou C."/>
            <person name="Zhu D."/>
            <person name="Lee S."/>
            <person name="Bess C."/>
            <person name="Blankenburg K."/>
            <person name="Forbes L."/>
            <person name="Fu Q."/>
            <person name="Gubbala S."/>
            <person name="Hirani K."/>
            <person name="Jayaseelan J.C."/>
            <person name="Lara F."/>
            <person name="Munidasa M."/>
            <person name="Palculict T."/>
            <person name="Patil S."/>
            <person name="Pu L.-L."/>
            <person name="Saada N."/>
            <person name="Tang L."/>
            <person name="Weissenberger G."/>
            <person name="Zhu Y."/>
            <person name="Hemphill L."/>
            <person name="Shang Y."/>
            <person name="Youmans B."/>
            <person name="Ayvaz T."/>
            <person name="Ross M."/>
            <person name="Santibanez J."/>
            <person name="Aqrawi P."/>
            <person name="Gross S."/>
            <person name="Joshi V."/>
            <person name="Fowler G."/>
            <person name="Nazareth L."/>
            <person name="Reid J."/>
            <person name="Worley K."/>
            <person name="Petrosino J."/>
            <person name="Highlander S."/>
            <person name="Gibbs R."/>
        </authorList>
    </citation>
    <scope>NUCLEOTIDE SEQUENCE [LARGE SCALE GENOMIC DNA]</scope>
    <source>
        <strain evidence="14">ATCC 33269</strain>
    </source>
</reference>
<evidence type="ECO:0000256" key="1">
    <source>
        <dbReference type="ARBA" id="ARBA00001400"/>
    </source>
</evidence>
<dbReference type="AlphaFoldDB" id="E7RNC3"/>
<dbReference type="NCBIfam" id="NF003588">
    <property type="entry name" value="PRK05254.1-1"/>
    <property type="match status" value="1"/>
</dbReference>
<comment type="catalytic activity">
    <reaction evidence="1 10 12">
        <text>Hydrolyzes single-stranded DNA or mismatched double-stranded DNA and polynucleotides, releasing free uracil.</text>
        <dbReference type="EC" id="3.2.2.27"/>
    </reaction>
</comment>
<dbReference type="GO" id="GO:0005737">
    <property type="term" value="C:cytoplasm"/>
    <property type="evidence" value="ECO:0007669"/>
    <property type="project" value="UniProtKB-SubCell"/>
</dbReference>
<dbReference type="PANTHER" id="PTHR11264:SF0">
    <property type="entry name" value="URACIL-DNA GLYCOSYLASE"/>
    <property type="match status" value="1"/>
</dbReference>
<comment type="similarity">
    <text evidence="3 10 12">Belongs to the uracil-DNA glycosylase (UDG) superfamily. UNG family.</text>
</comment>
<dbReference type="CDD" id="cd10027">
    <property type="entry name" value="UDG-F1-like"/>
    <property type="match status" value="1"/>
</dbReference>
<dbReference type="PROSITE" id="PS00130">
    <property type="entry name" value="U_DNA_GLYCOSYLASE"/>
    <property type="match status" value="1"/>
</dbReference>
<keyword evidence="14" id="KW-0326">Glycosidase</keyword>
<dbReference type="InterPro" id="IPR005122">
    <property type="entry name" value="Uracil-DNA_glycosylase-like"/>
</dbReference>
<evidence type="ECO:0000256" key="7">
    <source>
        <dbReference type="ARBA" id="ARBA00022763"/>
    </source>
</evidence>
<feature type="domain" description="Uracil-DNA glycosylase-like" evidence="13">
    <location>
        <begin position="83"/>
        <end position="244"/>
    </location>
</feature>
<dbReference type="HAMAP" id="MF_00148">
    <property type="entry name" value="UDG"/>
    <property type="match status" value="1"/>
</dbReference>
<dbReference type="InterPro" id="IPR036895">
    <property type="entry name" value="Uracil-DNA_glycosylase-like_sf"/>
</dbReference>
<comment type="caution">
    <text evidence="14">The sequence shown here is derived from an EMBL/GenBank/DDBJ whole genome shotgun (WGS) entry which is preliminary data.</text>
</comment>
<dbReference type="GO" id="GO:0097510">
    <property type="term" value="P:base-excision repair, AP site formation via deaminated base removal"/>
    <property type="evidence" value="ECO:0007669"/>
    <property type="project" value="TreeGrafter"/>
</dbReference>
<dbReference type="GO" id="GO:0004844">
    <property type="term" value="F:uracil DNA N-glycosylase activity"/>
    <property type="evidence" value="ECO:0007669"/>
    <property type="project" value="UniProtKB-UniRule"/>
</dbReference>
<dbReference type="InterPro" id="IPR018085">
    <property type="entry name" value="Ura-DNA_Glyclase_AS"/>
</dbReference>
<name>E7RNC3_9BACT</name>
<gene>
    <name evidence="10 14" type="primary">ung</name>
    <name evidence="14" type="ORF">HMPREF0663_10623</name>
</gene>
<comment type="function">
    <text evidence="2 10 12">Excises uracil residues from the DNA which can arise as a result of misincorporation of dUMP residues by DNA polymerase or due to deamination of cytosine.</text>
</comment>
<dbReference type="SMART" id="SM00986">
    <property type="entry name" value="UDG"/>
    <property type="match status" value="1"/>
</dbReference>
<evidence type="ECO:0000259" key="13">
    <source>
        <dbReference type="SMART" id="SM00986"/>
    </source>
</evidence>
<dbReference type="eggNOG" id="COG0692">
    <property type="taxonomic scope" value="Bacteria"/>
</dbReference>
<dbReference type="EC" id="3.2.2.27" evidence="4 10"/>
<keyword evidence="6 10" id="KW-0963">Cytoplasm</keyword>
<dbReference type="NCBIfam" id="NF003591">
    <property type="entry name" value="PRK05254.1-4"/>
    <property type="match status" value="1"/>
</dbReference>
<sequence length="254" mass="29004">MLPVLFSVFMLCQSAIISYLCNDSIWNENIRIYMNVKIEESWKQHIGTEFDKQYFIDLTRFVREEYMQYQCFPPGKFIFNAFNLCPFDKVKVVIIGQDPYHELGQAHGLSFSVNDGIPFPPSLVNIFTEIKQDLGTPIPATGNLTRWAEQGVLLLNATLTVRAHMAGSHQRKGWEEFTDAAIKALNADREHLVFILWGGYARSKASLIDASKHLILQSVHPSPLSANRGGWFGNHHFSRCNAYLQQQGIEPIKW</sequence>
<evidence type="ECO:0000256" key="2">
    <source>
        <dbReference type="ARBA" id="ARBA00002631"/>
    </source>
</evidence>
<dbReference type="NCBIfam" id="NF003589">
    <property type="entry name" value="PRK05254.1-2"/>
    <property type="match status" value="1"/>
</dbReference>